<protein>
    <recommendedName>
        <fullName evidence="3">DUF2187 domain-containing protein</fullName>
    </recommendedName>
</protein>
<organism evidence="1 2">
    <name type="scientific">Lacticaseibacillus brantae DSM 23927</name>
    <dbReference type="NCBI Taxonomy" id="1423727"/>
    <lineage>
        <taxon>Bacteria</taxon>
        <taxon>Bacillati</taxon>
        <taxon>Bacillota</taxon>
        <taxon>Bacilli</taxon>
        <taxon>Lactobacillales</taxon>
        <taxon>Lactobacillaceae</taxon>
        <taxon>Lacticaseibacillus</taxon>
    </lineage>
</organism>
<comment type="caution">
    <text evidence="1">The sequence shown here is derived from an EMBL/GenBank/DDBJ whole genome shotgun (WGS) entry which is preliminary data.</text>
</comment>
<accession>A0A0R2AZ47</accession>
<evidence type="ECO:0000313" key="2">
    <source>
        <dbReference type="Proteomes" id="UP000051672"/>
    </source>
</evidence>
<evidence type="ECO:0008006" key="3">
    <source>
        <dbReference type="Google" id="ProtNLM"/>
    </source>
</evidence>
<keyword evidence="2" id="KW-1185">Reference proteome</keyword>
<dbReference type="STRING" id="1423727.FC34_GL001106"/>
<reference evidence="1 2" key="1">
    <citation type="journal article" date="2015" name="Genome Announc.">
        <title>Expanding the biotechnology potential of lactobacilli through comparative genomics of 213 strains and associated genera.</title>
        <authorList>
            <person name="Sun Z."/>
            <person name="Harris H.M."/>
            <person name="McCann A."/>
            <person name="Guo C."/>
            <person name="Argimon S."/>
            <person name="Zhang W."/>
            <person name="Yang X."/>
            <person name="Jeffery I.B."/>
            <person name="Cooney J.C."/>
            <person name="Kagawa T.F."/>
            <person name="Liu W."/>
            <person name="Song Y."/>
            <person name="Salvetti E."/>
            <person name="Wrobel A."/>
            <person name="Rasinkangas P."/>
            <person name="Parkhill J."/>
            <person name="Rea M.C."/>
            <person name="O'Sullivan O."/>
            <person name="Ritari J."/>
            <person name="Douillard F.P."/>
            <person name="Paul Ross R."/>
            <person name="Yang R."/>
            <person name="Briner A.E."/>
            <person name="Felis G.E."/>
            <person name="de Vos W.M."/>
            <person name="Barrangou R."/>
            <person name="Klaenhammer T.R."/>
            <person name="Caufield P.W."/>
            <person name="Cui Y."/>
            <person name="Zhang H."/>
            <person name="O'Toole P.W."/>
        </authorList>
    </citation>
    <scope>NUCLEOTIDE SEQUENCE [LARGE SCALE GENOMIC DNA]</scope>
    <source>
        <strain evidence="1 2">DSM 23927</strain>
    </source>
</reference>
<dbReference type="Proteomes" id="UP000051672">
    <property type="component" value="Unassembled WGS sequence"/>
</dbReference>
<sequence length="76" mass="8538">MIDISKISDYIDCDGKGGSSMQTFKVGDVVQLPQKPWQGVTGVVVFYDAKRDQYLVRIGATQQVYFKADEISLFNQ</sequence>
<proteinExistence type="predicted"/>
<name>A0A0R2AZ47_9LACO</name>
<gene>
    <name evidence="1" type="ORF">FC34_GL001106</name>
</gene>
<dbReference type="AlphaFoldDB" id="A0A0R2AZ47"/>
<evidence type="ECO:0000313" key="1">
    <source>
        <dbReference type="EMBL" id="KRM72122.1"/>
    </source>
</evidence>
<dbReference type="PATRIC" id="fig|1423727.3.peg.1120"/>
<dbReference type="EMBL" id="AYZQ01000002">
    <property type="protein sequence ID" value="KRM72122.1"/>
    <property type="molecule type" value="Genomic_DNA"/>
</dbReference>